<evidence type="ECO:0000259" key="3">
    <source>
        <dbReference type="Pfam" id="PF17173"/>
    </source>
</evidence>
<evidence type="ECO:0000313" key="5">
    <source>
        <dbReference type="Proteomes" id="UP001519290"/>
    </source>
</evidence>
<sequence length="527" mass="56822">MASSLVTRTPPLDRLLQRSGALLALILALVLALQVMPPQPAHAVPPSSVTVTDTTGEVDPELLQARLKEIDFREDVQLAVVVLDVTEYDSDPAQDTALNDAVLAHARDTAPELLSEDGEHWAEGTVLLALDPTHRFLGTYGGEEVALDEGGFEAVQDAMRDDAADGRWADALEAGTQKYAGLLDRPWWRHPAVMTVAAVVVGVVLVLGGGALAGRRTARRRADSALARYEDVQQRRVQTDAAARSLPTTSPYAHAVLVAHQDFQQRLEKVEEMHDHLPAPQQRGWAWGLAGTERKLARSFEGTVRHLDEADDDIIATSDLLRRSGGWRTAWERELRPLRDSLSALDGALAGELAGEEVTEDEGGVSEQEAAAASEVRELGGDIAVELDSLTGQLEADRIDPDSALERLDTLTRELSAAVTRLRSGRISRMASDDEERELLEGAAADVEERGYRSVRGRRHALEHEASDSADVFWTLSPLLWYSNWSTQSATALETHRNPSAASGGGSTAGYSAAAGGFSGAGSSSRF</sequence>
<keyword evidence="5" id="KW-1185">Reference proteome</keyword>
<keyword evidence="2" id="KW-1133">Transmembrane helix</keyword>
<gene>
    <name evidence="4" type="ORF">JOF43_002309</name>
</gene>
<dbReference type="Proteomes" id="UP001519290">
    <property type="component" value="Unassembled WGS sequence"/>
</dbReference>
<evidence type="ECO:0000256" key="1">
    <source>
        <dbReference type="SAM" id="MobiDB-lite"/>
    </source>
</evidence>
<name>A0ABS4X1N8_9MICO</name>
<evidence type="ECO:0000313" key="4">
    <source>
        <dbReference type="EMBL" id="MBP2382352.1"/>
    </source>
</evidence>
<protein>
    <submittedName>
        <fullName evidence="4">Membrane protein YgcG</fullName>
    </submittedName>
</protein>
<proteinExistence type="predicted"/>
<feature type="region of interest" description="Disordered" evidence="1">
    <location>
        <begin position="496"/>
        <end position="527"/>
    </location>
</feature>
<reference evidence="4 5" key="1">
    <citation type="submission" date="2021-03" db="EMBL/GenBank/DDBJ databases">
        <title>Sequencing the genomes of 1000 actinobacteria strains.</title>
        <authorList>
            <person name="Klenk H.-P."/>
        </authorList>
    </citation>
    <scope>NUCLEOTIDE SEQUENCE [LARGE SCALE GENOMIC DNA]</scope>
    <source>
        <strain evidence="4 5">DSM 14566</strain>
    </source>
</reference>
<dbReference type="RefSeq" id="WP_209902145.1">
    <property type="nucleotide sequence ID" value="NZ_BAAAJW010000003.1"/>
</dbReference>
<dbReference type="Gene3D" id="3.10.310.50">
    <property type="match status" value="1"/>
</dbReference>
<feature type="transmembrane region" description="Helical" evidence="2">
    <location>
        <begin position="192"/>
        <end position="213"/>
    </location>
</feature>
<evidence type="ECO:0000256" key="2">
    <source>
        <dbReference type="SAM" id="Phobius"/>
    </source>
</evidence>
<keyword evidence="2" id="KW-0812">Transmembrane</keyword>
<organism evidence="4 5">
    <name type="scientific">Brachybacterium sacelli</name>
    <dbReference type="NCBI Taxonomy" id="173364"/>
    <lineage>
        <taxon>Bacteria</taxon>
        <taxon>Bacillati</taxon>
        <taxon>Actinomycetota</taxon>
        <taxon>Actinomycetes</taxon>
        <taxon>Micrococcales</taxon>
        <taxon>Dermabacteraceae</taxon>
        <taxon>Brachybacterium</taxon>
    </lineage>
</organism>
<feature type="domain" description="DUF5129" evidence="3">
    <location>
        <begin position="51"/>
        <end position="408"/>
    </location>
</feature>
<dbReference type="Pfam" id="PF17173">
    <property type="entry name" value="DUF5129"/>
    <property type="match status" value="1"/>
</dbReference>
<comment type="caution">
    <text evidence="4">The sequence shown here is derived from an EMBL/GenBank/DDBJ whole genome shotgun (WGS) entry which is preliminary data.</text>
</comment>
<keyword evidence="2" id="KW-0472">Membrane</keyword>
<dbReference type="EMBL" id="JAGIOD010000001">
    <property type="protein sequence ID" value="MBP2382352.1"/>
    <property type="molecule type" value="Genomic_DNA"/>
</dbReference>
<accession>A0ABS4X1N8</accession>
<feature type="compositionally biased region" description="Low complexity" evidence="1">
    <location>
        <begin position="509"/>
        <end position="527"/>
    </location>
</feature>
<dbReference type="InterPro" id="IPR033435">
    <property type="entry name" value="DUF5129"/>
</dbReference>